<organism evidence="6 7">
    <name type="scientific">Argiope bruennichi</name>
    <name type="common">Wasp spider</name>
    <name type="synonym">Aranea bruennichi</name>
    <dbReference type="NCBI Taxonomy" id="94029"/>
    <lineage>
        <taxon>Eukaryota</taxon>
        <taxon>Metazoa</taxon>
        <taxon>Ecdysozoa</taxon>
        <taxon>Arthropoda</taxon>
        <taxon>Chelicerata</taxon>
        <taxon>Arachnida</taxon>
        <taxon>Araneae</taxon>
        <taxon>Araneomorphae</taxon>
        <taxon>Entelegynae</taxon>
        <taxon>Araneoidea</taxon>
        <taxon>Araneidae</taxon>
        <taxon>Argiope</taxon>
    </lineage>
</organism>
<dbReference type="GO" id="GO:0035091">
    <property type="term" value="F:phosphatidylinositol binding"/>
    <property type="evidence" value="ECO:0007669"/>
    <property type="project" value="InterPro"/>
</dbReference>
<feature type="domain" description="PXA" evidence="5">
    <location>
        <begin position="139"/>
        <end position="313"/>
    </location>
</feature>
<feature type="region of interest" description="Disordered" evidence="2">
    <location>
        <begin position="485"/>
        <end position="504"/>
    </location>
</feature>
<evidence type="ECO:0000256" key="2">
    <source>
        <dbReference type="SAM" id="MobiDB-lite"/>
    </source>
</evidence>
<dbReference type="Pfam" id="PF02194">
    <property type="entry name" value="PXA"/>
    <property type="match status" value="1"/>
</dbReference>
<dbReference type="InterPro" id="IPR003114">
    <property type="entry name" value="Phox_assoc"/>
</dbReference>
<dbReference type="Proteomes" id="UP000807504">
    <property type="component" value="Unassembled WGS sequence"/>
</dbReference>
<dbReference type="InterPro" id="IPR016137">
    <property type="entry name" value="RGS"/>
</dbReference>
<evidence type="ECO:0000256" key="1">
    <source>
        <dbReference type="ARBA" id="ARBA00010883"/>
    </source>
</evidence>
<dbReference type="GO" id="GO:0005770">
    <property type="term" value="C:late endosome"/>
    <property type="evidence" value="ECO:0007669"/>
    <property type="project" value="TreeGrafter"/>
</dbReference>
<dbReference type="InterPro" id="IPR001683">
    <property type="entry name" value="PX_dom"/>
</dbReference>
<dbReference type="Pfam" id="PF00615">
    <property type="entry name" value="RGS"/>
    <property type="match status" value="1"/>
</dbReference>
<protein>
    <submittedName>
        <fullName evidence="6">Sorting nexin-14 like protein</fullName>
    </submittedName>
</protein>
<dbReference type="Pfam" id="PF08628">
    <property type="entry name" value="Nexin_C"/>
    <property type="match status" value="1"/>
</dbReference>
<dbReference type="SMART" id="SM00315">
    <property type="entry name" value="RGS"/>
    <property type="match status" value="1"/>
</dbReference>
<dbReference type="InterPro" id="IPR013937">
    <property type="entry name" value="Sorting_nexin_C"/>
</dbReference>
<dbReference type="PROSITE" id="PS50195">
    <property type="entry name" value="PX"/>
    <property type="match status" value="1"/>
</dbReference>
<dbReference type="Gene3D" id="3.30.1520.10">
    <property type="entry name" value="Phox-like domain"/>
    <property type="match status" value="1"/>
</dbReference>
<gene>
    <name evidence="6" type="ORF">HNY73_017543</name>
</gene>
<name>A0A8T0EB15_ARGBR</name>
<evidence type="ECO:0000313" key="7">
    <source>
        <dbReference type="Proteomes" id="UP000807504"/>
    </source>
</evidence>
<dbReference type="CDD" id="cd06877">
    <property type="entry name" value="PX_SNX14"/>
    <property type="match status" value="1"/>
</dbReference>
<dbReference type="SUPFAM" id="SSF48097">
    <property type="entry name" value="Regulator of G-protein signaling, RGS"/>
    <property type="match status" value="1"/>
</dbReference>
<evidence type="ECO:0000313" key="6">
    <source>
        <dbReference type="EMBL" id="KAF8769957.1"/>
    </source>
</evidence>
<dbReference type="EMBL" id="JABXBU010002228">
    <property type="protein sequence ID" value="KAF8769957.1"/>
    <property type="molecule type" value="Genomic_DNA"/>
</dbReference>
<evidence type="ECO:0000259" key="5">
    <source>
        <dbReference type="PROSITE" id="PS51207"/>
    </source>
</evidence>
<dbReference type="GO" id="GO:0097352">
    <property type="term" value="P:autophagosome maturation"/>
    <property type="evidence" value="ECO:0007669"/>
    <property type="project" value="TreeGrafter"/>
</dbReference>
<feature type="compositionally biased region" description="Low complexity" evidence="2">
    <location>
        <begin position="485"/>
        <end position="503"/>
    </location>
</feature>
<dbReference type="InterPro" id="IPR037436">
    <property type="entry name" value="SNX14_PX"/>
</dbReference>
<dbReference type="PANTHER" id="PTHR22775:SF44">
    <property type="entry name" value="SORTING NEXIN-14"/>
    <property type="match status" value="1"/>
</dbReference>
<dbReference type="InterPro" id="IPR044926">
    <property type="entry name" value="RGS_subdomain_2"/>
</dbReference>
<dbReference type="PANTHER" id="PTHR22775">
    <property type="entry name" value="SORTING NEXIN"/>
    <property type="match status" value="1"/>
</dbReference>
<feature type="domain" description="PX" evidence="4">
    <location>
        <begin position="566"/>
        <end position="686"/>
    </location>
</feature>
<sequence length="936" mass="107875">MISEPPSDVTACFSLLQSLGTPEKRSSMRHACINGEENKNIDDLITPEAKIGSTKKNSDAVSGLTVFSSFAVGCMGTHFLMRKRDRVPNFISTFKRQRKETLSSKLRTVCSRCGIIDCKRHCPELNVYTAKPWMNLKVPKEVDQALEEILELVIEKHIYSWYSALSKDEDFVQEIRVSLRFLFSSLLRRALQVDIVKLITEKAANALCKHLDCYLQAKKYHKPNFRMEETVLCFLGDKLHPALHNRQSELNYLRELTSNLLPFIVQQKYLNCRTATSLVREIFCGIVFLPVMDIIADPDVINHLLILFFDKTPMSDLPDSDLPKVEFLSDFVSSHFSNKRPVLYTDFQTILEDQRLLYVFMQFLKEESSLNVLQFHLSVDEFNTRILNPDLTKEELEALHLQAQQMYNTYFAPHALDRINFDDEIVQEIKNIISGPAENVIKLRTTTPLFRAYEHAYRLLENVYCPMFLQSEKYFSLLCGERSSSSGAKGSGKSNRKGNSNPSAMSKLGTKIKGVFITHVDDGQICEEESGIDLAEALFTDVPTSAEDEVDAYTMEDDPRLKKLTAWRVFIPQVMMRMDQNCKYYHTFRIEVQRIDVRDQDDPADLHWSVERRYNEFYVLEAKLTEFHGELSVQLPPKRSQQHKGLTYLESKRPEFERYLQTLLTLPALQGSELLFQFLKSPTPFTTSFLPDIKLGKMIKTVPMKLMKEKGQHLIPFLQAFIASTEAAKPKPSKDILKDIYENATSSLEEKLVSGLFRDNFASLTGKKEKYIGGSVISVIDLKEIYDYIVFIAVEVVHVPDFVIKLLSTCDILLRQTLQAGVEWYLDVKLQQAFKPQRLAELLNLLRDALFFEDDPPRTRRQKAERARQALRQTKDFFPNFMMTKKFDESLNLMFDILQCPLLNKQISYVLLDILAVELFPELLEMHRTDSTSLTD</sequence>
<proteinExistence type="inferred from homology"/>
<reference evidence="6" key="2">
    <citation type="submission" date="2020-06" db="EMBL/GenBank/DDBJ databases">
        <authorList>
            <person name="Sheffer M."/>
        </authorList>
    </citation>
    <scope>NUCLEOTIDE SEQUENCE</scope>
</reference>
<evidence type="ECO:0000259" key="3">
    <source>
        <dbReference type="PROSITE" id="PS50132"/>
    </source>
</evidence>
<dbReference type="SUPFAM" id="SSF64268">
    <property type="entry name" value="PX domain"/>
    <property type="match status" value="1"/>
</dbReference>
<reference evidence="6" key="1">
    <citation type="journal article" date="2020" name="bioRxiv">
        <title>Chromosome-level reference genome of the European wasp spider Argiope bruennichi: a resource for studies on range expansion and evolutionary adaptation.</title>
        <authorList>
            <person name="Sheffer M.M."/>
            <person name="Hoppe A."/>
            <person name="Krehenwinkel H."/>
            <person name="Uhl G."/>
            <person name="Kuss A.W."/>
            <person name="Jensen L."/>
            <person name="Jensen C."/>
            <person name="Gillespie R.G."/>
            <person name="Hoff K.J."/>
            <person name="Prost S."/>
        </authorList>
    </citation>
    <scope>NUCLEOTIDE SEQUENCE</scope>
</reference>
<dbReference type="SMART" id="SM00312">
    <property type="entry name" value="PX"/>
    <property type="match status" value="1"/>
</dbReference>
<evidence type="ECO:0000259" key="4">
    <source>
        <dbReference type="PROSITE" id="PS50195"/>
    </source>
</evidence>
<dbReference type="InterPro" id="IPR036871">
    <property type="entry name" value="PX_dom_sf"/>
</dbReference>
<dbReference type="PROSITE" id="PS51207">
    <property type="entry name" value="PXA"/>
    <property type="match status" value="1"/>
</dbReference>
<dbReference type="PROSITE" id="PS50132">
    <property type="entry name" value="RGS"/>
    <property type="match status" value="1"/>
</dbReference>
<accession>A0A8T0EB15</accession>
<comment type="similarity">
    <text evidence="1">Belongs to the sorting nexin family.</text>
</comment>
<dbReference type="SMART" id="SM00313">
    <property type="entry name" value="PXA"/>
    <property type="match status" value="1"/>
</dbReference>
<dbReference type="AlphaFoldDB" id="A0A8T0EB15"/>
<dbReference type="Gene3D" id="1.10.167.10">
    <property type="entry name" value="Regulator of G-protein Signalling 4, domain 2"/>
    <property type="match status" value="1"/>
</dbReference>
<dbReference type="InterPro" id="IPR036305">
    <property type="entry name" value="RGS_sf"/>
</dbReference>
<keyword evidence="7" id="KW-1185">Reference proteome</keyword>
<feature type="domain" description="RGS" evidence="3">
    <location>
        <begin position="346"/>
        <end position="478"/>
    </location>
</feature>
<dbReference type="Pfam" id="PF00787">
    <property type="entry name" value="PX"/>
    <property type="match status" value="1"/>
</dbReference>
<comment type="caution">
    <text evidence="6">The sequence shown here is derived from an EMBL/GenBank/DDBJ whole genome shotgun (WGS) entry which is preliminary data.</text>
</comment>